<comment type="caution">
    <text evidence="5">The sequence shown here is derived from an EMBL/GenBank/DDBJ whole genome shotgun (WGS) entry which is preliminary data.</text>
</comment>
<keyword evidence="1 5" id="KW-0378">Hydrolase</keyword>
<feature type="binding site" evidence="4">
    <location>
        <position position="147"/>
    </location>
    <ligand>
        <name>substrate</name>
    </ligand>
</feature>
<protein>
    <submittedName>
        <fullName evidence="5">Glycoside hydrolase family 88 protein</fullName>
    </submittedName>
</protein>
<feature type="binding site" evidence="4">
    <location>
        <position position="205"/>
    </location>
    <ligand>
        <name>substrate</name>
    </ligand>
</feature>
<evidence type="ECO:0000256" key="4">
    <source>
        <dbReference type="PIRSR" id="PIRSR610905-2"/>
    </source>
</evidence>
<comment type="similarity">
    <text evidence="2">Belongs to the glycosyl hydrolase 88 family.</text>
</comment>
<evidence type="ECO:0000256" key="2">
    <source>
        <dbReference type="ARBA" id="ARBA00038358"/>
    </source>
</evidence>
<evidence type="ECO:0000313" key="6">
    <source>
        <dbReference type="Proteomes" id="UP001165679"/>
    </source>
</evidence>
<evidence type="ECO:0000256" key="1">
    <source>
        <dbReference type="ARBA" id="ARBA00022801"/>
    </source>
</evidence>
<feature type="binding site" evidence="4">
    <location>
        <position position="223"/>
    </location>
    <ligand>
        <name>substrate</name>
    </ligand>
</feature>
<dbReference type="InterPro" id="IPR012341">
    <property type="entry name" value="6hp_glycosidase-like_sf"/>
</dbReference>
<feature type="binding site" evidence="4">
    <location>
        <position position="86"/>
    </location>
    <ligand>
        <name>substrate</name>
    </ligand>
</feature>
<feature type="active site" description="Proton donor" evidence="3">
    <location>
        <position position="147"/>
    </location>
</feature>
<sequence>MGLWIDDAIARALSRLKGIAAETADFPHITENGTWQCTPDGVWTGGFWAGLLWLAWKTDQEDRTLKAATAFTDRLLLRAEDKHNHDLGFMFFPSAVRGWQLTGEQRFHEGAIRAAYALAGQFNTRAGYIPGWGFFGGEDWSGSVLVDTLMNLPLLVWAAERGAGPGLMDVVHRQVETTLRNHLRHDGSVFHVYRFDPASGQPRGGDTYQGLAPDSSWARGQSWAITGLGILAQMTGAPEYLAASERVAAYFLDHLPADGVPPWDFKATGNDQPKDSAAGAIASYGFQKLFRVTGNRMYFDAASKLLHALASTCGNKTDRGGLLLHSTADLPHGLGIDESTMYGDFYYLKSLISLKTMSLDAGGRHVH</sequence>
<dbReference type="InterPro" id="IPR052369">
    <property type="entry name" value="UG_Glycosaminoglycan_Hydrolase"/>
</dbReference>
<dbReference type="Gene3D" id="1.50.10.10">
    <property type="match status" value="1"/>
</dbReference>
<dbReference type="InterPro" id="IPR010905">
    <property type="entry name" value="Glyco_hydro_88"/>
</dbReference>
<proteinExistence type="inferred from homology"/>
<dbReference type="Proteomes" id="UP001165679">
    <property type="component" value="Unassembled WGS sequence"/>
</dbReference>
<evidence type="ECO:0000313" key="5">
    <source>
        <dbReference type="EMBL" id="MCW3473233.1"/>
    </source>
</evidence>
<reference evidence="5" key="1">
    <citation type="submission" date="2022-09" db="EMBL/GenBank/DDBJ databases">
        <title>Rhodovastum sp. nov. RN2-1 isolated from soil in Seongnam, South Korea.</title>
        <authorList>
            <person name="Le N.T."/>
        </authorList>
    </citation>
    <scope>NUCLEOTIDE SEQUENCE</scope>
    <source>
        <strain evidence="5">RN2-1</strain>
    </source>
</reference>
<dbReference type="InterPro" id="IPR008928">
    <property type="entry name" value="6-hairpin_glycosidase_sf"/>
</dbReference>
<dbReference type="Pfam" id="PF07470">
    <property type="entry name" value="Glyco_hydro_88"/>
    <property type="match status" value="1"/>
</dbReference>
<dbReference type="GO" id="GO:0052757">
    <property type="term" value="F:chondroitin hydrolase activity"/>
    <property type="evidence" value="ECO:0007669"/>
    <property type="project" value="TreeGrafter"/>
</dbReference>
<organism evidence="5 6">
    <name type="scientific">Limobrevibacterium gyesilva</name>
    <dbReference type="NCBI Taxonomy" id="2991712"/>
    <lineage>
        <taxon>Bacteria</taxon>
        <taxon>Pseudomonadati</taxon>
        <taxon>Pseudomonadota</taxon>
        <taxon>Alphaproteobacteria</taxon>
        <taxon>Acetobacterales</taxon>
        <taxon>Acetobacteraceae</taxon>
        <taxon>Limobrevibacterium</taxon>
    </lineage>
</organism>
<name>A0AA41YJZ8_9PROT</name>
<evidence type="ECO:0000256" key="3">
    <source>
        <dbReference type="PIRSR" id="PIRSR610905-1"/>
    </source>
</evidence>
<keyword evidence="6" id="KW-1185">Reference proteome</keyword>
<dbReference type="PANTHER" id="PTHR36845:SF1">
    <property type="entry name" value="HYDROLASE, PUTATIVE (AFU_ORTHOLOGUE AFUA_7G05090)-RELATED"/>
    <property type="match status" value="1"/>
</dbReference>
<reference evidence="5" key="2">
    <citation type="submission" date="2022-10" db="EMBL/GenBank/DDBJ databases">
        <authorList>
            <person name="Trinh H.N."/>
        </authorList>
    </citation>
    <scope>NUCLEOTIDE SEQUENCE</scope>
    <source>
        <strain evidence="5">RN2-1</strain>
    </source>
</reference>
<gene>
    <name evidence="5" type="ORF">OL599_01450</name>
</gene>
<feature type="binding site" evidence="4">
    <location>
        <position position="207"/>
    </location>
    <ligand>
        <name>substrate</name>
    </ligand>
</feature>
<dbReference type="PANTHER" id="PTHR36845">
    <property type="entry name" value="HYDROLASE, PUTATIVE (AFU_ORTHOLOGUE AFUA_7G05090)-RELATED"/>
    <property type="match status" value="1"/>
</dbReference>
<feature type="binding site" evidence="4">
    <location>
        <position position="219"/>
    </location>
    <ligand>
        <name>substrate</name>
    </ligand>
</feature>
<dbReference type="EMBL" id="JAPDNT010000001">
    <property type="protein sequence ID" value="MCW3473233.1"/>
    <property type="molecule type" value="Genomic_DNA"/>
</dbReference>
<dbReference type="SUPFAM" id="SSF48208">
    <property type="entry name" value="Six-hairpin glycosidases"/>
    <property type="match status" value="1"/>
</dbReference>
<dbReference type="AlphaFoldDB" id="A0AA41YJZ8"/>
<feature type="active site" description="Nucleophile" evidence="3">
    <location>
        <position position="86"/>
    </location>
</feature>
<accession>A0AA41YJZ8</accession>
<dbReference type="GO" id="GO:0000272">
    <property type="term" value="P:polysaccharide catabolic process"/>
    <property type="evidence" value="ECO:0007669"/>
    <property type="project" value="TreeGrafter"/>
</dbReference>
<dbReference type="RefSeq" id="WP_264711814.1">
    <property type="nucleotide sequence ID" value="NZ_JAPDNT010000001.1"/>
</dbReference>